<dbReference type="InterPro" id="IPR025383">
    <property type="entry name" value="MrpA_C/MbhD"/>
</dbReference>
<evidence type="ECO:0000256" key="1">
    <source>
        <dbReference type="ARBA" id="ARBA00004651"/>
    </source>
</evidence>
<name>A0A7R6PS72_9BACT</name>
<evidence type="ECO:0000256" key="2">
    <source>
        <dbReference type="ARBA" id="ARBA00022475"/>
    </source>
</evidence>
<dbReference type="AlphaFoldDB" id="A0A7R6PS72"/>
<evidence type="ECO:0000313" key="8">
    <source>
        <dbReference type="EMBL" id="BBB33386.1"/>
    </source>
</evidence>
<dbReference type="Gene3D" id="1.20.120.1200">
    <property type="entry name" value="NADH-ubiquinone/plastoquinone oxidoreductase chain 6, subunit NuoJ"/>
    <property type="match status" value="1"/>
</dbReference>
<dbReference type="KEGG" id="thyd:TTHT_1935"/>
<evidence type="ECO:0000259" key="7">
    <source>
        <dbReference type="Pfam" id="PF13244"/>
    </source>
</evidence>
<evidence type="ECO:0000256" key="6">
    <source>
        <dbReference type="SAM" id="Phobius"/>
    </source>
</evidence>
<dbReference type="InterPro" id="IPR042106">
    <property type="entry name" value="Nuo/plastoQ_OxRdtase_6_NuoJ"/>
</dbReference>
<dbReference type="Proteomes" id="UP000595564">
    <property type="component" value="Chromosome"/>
</dbReference>
<evidence type="ECO:0000256" key="5">
    <source>
        <dbReference type="ARBA" id="ARBA00023136"/>
    </source>
</evidence>
<feature type="transmembrane region" description="Helical" evidence="6">
    <location>
        <begin position="31"/>
        <end position="49"/>
    </location>
</feature>
<protein>
    <submittedName>
        <fullName evidence="8">Multicomponent Na+:H+ antiporter subunit A</fullName>
    </submittedName>
</protein>
<reference evidence="8 9" key="1">
    <citation type="journal article" date="2012" name="Extremophiles">
        <title>Thermotomaculum hydrothermale gen. nov., sp. nov., a novel heterotrophic thermophile within the phylum Acidobacteria from a deep-sea hydrothermal vent chimney in the Southern Okinawa Trough.</title>
        <authorList>
            <person name="Izumi H."/>
            <person name="Nunoura T."/>
            <person name="Miyazaki M."/>
            <person name="Mino S."/>
            <person name="Toki T."/>
            <person name="Takai K."/>
            <person name="Sako Y."/>
            <person name="Sawabe T."/>
            <person name="Nakagawa S."/>
        </authorList>
    </citation>
    <scope>NUCLEOTIDE SEQUENCE [LARGE SCALE GENOMIC DNA]</scope>
    <source>
        <strain evidence="8 9">AC55</strain>
    </source>
</reference>
<keyword evidence="3 6" id="KW-0812">Transmembrane</keyword>
<comment type="subcellular location">
    <subcellularLocation>
        <location evidence="1">Cell membrane</location>
        <topology evidence="1">Multi-pass membrane protein</topology>
    </subcellularLocation>
</comment>
<keyword evidence="9" id="KW-1185">Reference proteome</keyword>
<organism evidence="8 9">
    <name type="scientific">Thermotomaculum hydrothermale</name>
    <dbReference type="NCBI Taxonomy" id="981385"/>
    <lineage>
        <taxon>Bacteria</taxon>
        <taxon>Pseudomonadati</taxon>
        <taxon>Acidobacteriota</taxon>
        <taxon>Holophagae</taxon>
        <taxon>Thermotomaculales</taxon>
        <taxon>Thermotomaculaceae</taxon>
        <taxon>Thermotomaculum</taxon>
    </lineage>
</organism>
<evidence type="ECO:0000256" key="3">
    <source>
        <dbReference type="ARBA" id="ARBA00022692"/>
    </source>
</evidence>
<proteinExistence type="predicted"/>
<dbReference type="Pfam" id="PF13244">
    <property type="entry name" value="MbhD"/>
    <property type="match status" value="1"/>
</dbReference>
<accession>A0A7R6PS72</accession>
<gene>
    <name evidence="8" type="primary">mnhA</name>
    <name evidence="8" type="ORF">TTHT_1935</name>
</gene>
<dbReference type="EMBL" id="AP017470">
    <property type="protein sequence ID" value="BBB33386.1"/>
    <property type="molecule type" value="Genomic_DNA"/>
</dbReference>
<dbReference type="RefSeq" id="WP_201327693.1">
    <property type="nucleotide sequence ID" value="NZ_AP017470.1"/>
</dbReference>
<keyword evidence="5 6" id="KW-0472">Membrane</keyword>
<sequence length="86" mass="9309">MNIVLIVTVFCVVVMIVAAYFAIITHDLVSSVLGSSVVSLMASILFLILHAPDVAMTEAAIGAGLSTFVFLIAIRKTDRFEKHEEQ</sequence>
<evidence type="ECO:0000256" key="4">
    <source>
        <dbReference type="ARBA" id="ARBA00022989"/>
    </source>
</evidence>
<feature type="domain" description="MrpA C-terminal/MbhD" evidence="7">
    <location>
        <begin position="13"/>
        <end position="79"/>
    </location>
</feature>
<dbReference type="NCBIfam" id="NF006242">
    <property type="entry name" value="PRK08378.1"/>
    <property type="match status" value="1"/>
</dbReference>
<keyword evidence="2" id="KW-1003">Cell membrane</keyword>
<keyword evidence="4 6" id="KW-1133">Transmembrane helix</keyword>
<dbReference type="GO" id="GO:0005886">
    <property type="term" value="C:plasma membrane"/>
    <property type="evidence" value="ECO:0007669"/>
    <property type="project" value="UniProtKB-SubCell"/>
</dbReference>
<feature type="transmembrane region" description="Helical" evidence="6">
    <location>
        <begin position="55"/>
        <end position="74"/>
    </location>
</feature>
<feature type="transmembrane region" description="Helical" evidence="6">
    <location>
        <begin position="6"/>
        <end position="24"/>
    </location>
</feature>
<evidence type="ECO:0000313" key="9">
    <source>
        <dbReference type="Proteomes" id="UP000595564"/>
    </source>
</evidence>